<dbReference type="Gene3D" id="2.40.10.10">
    <property type="entry name" value="Trypsin-like serine proteases"/>
    <property type="match status" value="1"/>
</dbReference>
<dbReference type="SUPFAM" id="SSF50494">
    <property type="entry name" value="Trypsin-like serine proteases"/>
    <property type="match status" value="1"/>
</dbReference>
<reference evidence="1 2" key="1">
    <citation type="submission" date="2015-09" db="EMBL/GenBank/DDBJ databases">
        <authorList>
            <consortium name="Swine Surveillance"/>
        </authorList>
    </citation>
    <scope>NUCLEOTIDE SEQUENCE [LARGE SCALE GENOMIC DNA]</scope>
    <source>
        <strain evidence="1 2">CECT 7648</strain>
    </source>
</reference>
<gene>
    <name evidence="1" type="ORF">TRN7648_01228</name>
</gene>
<accession>A0A0P1GNX5</accession>
<dbReference type="STRING" id="441103.TRN7648_01228"/>
<keyword evidence="2" id="KW-1185">Reference proteome</keyword>
<name>A0A0P1GNX5_9RHOB</name>
<dbReference type="Proteomes" id="UP000054935">
    <property type="component" value="Unassembled WGS sequence"/>
</dbReference>
<evidence type="ECO:0000313" key="1">
    <source>
        <dbReference type="EMBL" id="CUH76981.1"/>
    </source>
</evidence>
<dbReference type="InterPro" id="IPR043504">
    <property type="entry name" value="Peptidase_S1_PA_chymotrypsin"/>
</dbReference>
<dbReference type="EMBL" id="CYSE01000002">
    <property type="protein sequence ID" value="CUH76981.1"/>
    <property type="molecule type" value="Genomic_DNA"/>
</dbReference>
<protein>
    <submittedName>
        <fullName evidence="1">V8-like Glu-specific endopeptidase</fullName>
    </submittedName>
</protein>
<dbReference type="AlphaFoldDB" id="A0A0P1GNX5"/>
<dbReference type="InterPro" id="IPR009003">
    <property type="entry name" value="Peptidase_S1_PA"/>
</dbReference>
<sequence length="159" mass="17139">MLVTFAWVRGKGGLQGFEFSRESETLNAPIEKEPTHDARHSKGLCALALSCASLSAERLKPTTRVPDTLRDVPNKVGVLRDYKRGSNGTRVAYCTASVIASDFILTAADCVVDEAGEARKGVIFAPGNPHTGTLGRVFSRSKRSIHARAAGHFDGYRHG</sequence>
<evidence type="ECO:0000313" key="2">
    <source>
        <dbReference type="Proteomes" id="UP000054935"/>
    </source>
</evidence>
<proteinExistence type="predicted"/>
<organism evidence="1 2">
    <name type="scientific">Tropicibacter naphthalenivorans</name>
    <dbReference type="NCBI Taxonomy" id="441103"/>
    <lineage>
        <taxon>Bacteria</taxon>
        <taxon>Pseudomonadati</taxon>
        <taxon>Pseudomonadota</taxon>
        <taxon>Alphaproteobacteria</taxon>
        <taxon>Rhodobacterales</taxon>
        <taxon>Roseobacteraceae</taxon>
        <taxon>Tropicibacter</taxon>
    </lineage>
</organism>